<dbReference type="PANTHER" id="PTHR30307">
    <property type="entry name" value="S-ADENOSYLMETHIONINE:TRNA RIBOSYLTRANSFERASE-ISOMERASE"/>
    <property type="match status" value="1"/>
</dbReference>
<protein>
    <recommendedName>
        <fullName evidence="5">S-adenosylmethionine:tRNA ribosyltransferase-isomerase</fullName>
        <ecNumber evidence="5">2.4.99.17</ecNumber>
    </recommendedName>
    <alternativeName>
        <fullName evidence="5">Queuosine biosynthesis protein QueA</fullName>
    </alternativeName>
</protein>
<evidence type="ECO:0000313" key="7">
    <source>
        <dbReference type="Proteomes" id="UP001302274"/>
    </source>
</evidence>
<comment type="function">
    <text evidence="5">Transfers and isomerizes the ribose moiety from AdoMet to the 7-aminomethyl group of 7-deazaguanine (preQ1-tRNA) to give epoxyqueuosine (oQ-tRNA).</text>
</comment>
<evidence type="ECO:0000256" key="3">
    <source>
        <dbReference type="ARBA" id="ARBA00022691"/>
    </source>
</evidence>
<dbReference type="NCBIfam" id="NF001140">
    <property type="entry name" value="PRK00147.1"/>
    <property type="match status" value="1"/>
</dbReference>
<gene>
    <name evidence="5 6" type="primary">queA</name>
    <name evidence="6" type="ORF">SHI21_19875</name>
</gene>
<dbReference type="InterPro" id="IPR003699">
    <property type="entry name" value="QueA"/>
</dbReference>
<keyword evidence="6" id="KW-0328">Glycosyltransferase</keyword>
<dbReference type="NCBIfam" id="TIGR00113">
    <property type="entry name" value="queA"/>
    <property type="match status" value="1"/>
</dbReference>
<keyword evidence="2 5" id="KW-0808">Transferase</keyword>
<reference evidence="6 7" key="1">
    <citation type="submission" date="2023-11" db="EMBL/GenBank/DDBJ databases">
        <title>A Novel Polar Bacteriovorax (B. antarcticus) Isolated from the Biocrust in Antarctica.</title>
        <authorList>
            <person name="Mun W."/>
            <person name="Choi S.Y."/>
            <person name="Mitchell R.J."/>
        </authorList>
    </citation>
    <scope>NUCLEOTIDE SEQUENCE [LARGE SCALE GENOMIC DNA]</scope>
    <source>
        <strain evidence="6 7">PP10</strain>
    </source>
</reference>
<comment type="similarity">
    <text evidence="5">Belongs to the QueA family.</text>
</comment>
<dbReference type="PANTHER" id="PTHR30307:SF0">
    <property type="entry name" value="S-ADENOSYLMETHIONINE:TRNA RIBOSYLTRANSFERASE-ISOMERASE"/>
    <property type="match status" value="1"/>
</dbReference>
<dbReference type="InterPro" id="IPR036100">
    <property type="entry name" value="QueA_sf"/>
</dbReference>
<sequence>MTYIPDEDLFLHAYHYDLPPELIAQRPVDGIDRHQSRLMVYDVKTDTVTHDHFFNLPKYLPENSLIVFNQSKVFPSRLLGNKASGGKAELFFLSHEKNGEGFYPCLLKTRSKKSIGDEFIFADGLKVQVGSLNNDGTFGVKADLPSQYENLLSYLEKNALIPIPPYIRKGESDDEDKKNYQTVYSKETGSVAAPTAGLHFTNELLGKLKDHKIDQAFVTLHVGLGTFKPVTVDHLKDHVMHSEEYFVDSENLNKIQRSKNIFAVGTTSLRVLESSYGKDIKAGEHYKTQIFLHPGIDVKSVSGLITNFHLPESTLLMLVSALVGRKKTLELYELAVKERYRFFSYGDAMLILR</sequence>
<dbReference type="Gene3D" id="3.40.1780.10">
    <property type="entry name" value="QueA-like"/>
    <property type="match status" value="1"/>
</dbReference>
<name>A0ABU5W2N7_9BACT</name>
<dbReference type="SUPFAM" id="SSF111337">
    <property type="entry name" value="QueA-like"/>
    <property type="match status" value="1"/>
</dbReference>
<dbReference type="Proteomes" id="UP001302274">
    <property type="component" value="Unassembled WGS sequence"/>
</dbReference>
<comment type="pathway">
    <text evidence="5">tRNA modification; tRNA-queuosine biosynthesis.</text>
</comment>
<dbReference type="Pfam" id="PF02547">
    <property type="entry name" value="Queuosine_synth"/>
    <property type="match status" value="1"/>
</dbReference>
<comment type="subunit">
    <text evidence="5">Monomer.</text>
</comment>
<evidence type="ECO:0000256" key="4">
    <source>
        <dbReference type="ARBA" id="ARBA00022785"/>
    </source>
</evidence>
<comment type="caution">
    <text evidence="6">The sequence shown here is derived from an EMBL/GenBank/DDBJ whole genome shotgun (WGS) entry which is preliminary data.</text>
</comment>
<dbReference type="HAMAP" id="MF_00113">
    <property type="entry name" value="QueA"/>
    <property type="match status" value="1"/>
</dbReference>
<comment type="subcellular location">
    <subcellularLocation>
        <location evidence="5">Cytoplasm</location>
    </subcellularLocation>
</comment>
<comment type="catalytic activity">
    <reaction evidence="5">
        <text>7-aminomethyl-7-carbaguanosine(34) in tRNA + S-adenosyl-L-methionine = epoxyqueuosine(34) in tRNA + adenine + L-methionine + 2 H(+)</text>
        <dbReference type="Rhea" id="RHEA:32155"/>
        <dbReference type="Rhea" id="RHEA-COMP:10342"/>
        <dbReference type="Rhea" id="RHEA-COMP:18582"/>
        <dbReference type="ChEBI" id="CHEBI:15378"/>
        <dbReference type="ChEBI" id="CHEBI:16708"/>
        <dbReference type="ChEBI" id="CHEBI:57844"/>
        <dbReference type="ChEBI" id="CHEBI:59789"/>
        <dbReference type="ChEBI" id="CHEBI:82833"/>
        <dbReference type="ChEBI" id="CHEBI:194443"/>
        <dbReference type="EC" id="2.4.99.17"/>
    </reaction>
</comment>
<evidence type="ECO:0000256" key="1">
    <source>
        <dbReference type="ARBA" id="ARBA00022490"/>
    </source>
</evidence>
<evidence type="ECO:0000256" key="2">
    <source>
        <dbReference type="ARBA" id="ARBA00022679"/>
    </source>
</evidence>
<organism evidence="6 7">
    <name type="scientific">Bacteriovorax antarcticus</name>
    <dbReference type="NCBI Taxonomy" id="3088717"/>
    <lineage>
        <taxon>Bacteria</taxon>
        <taxon>Pseudomonadati</taxon>
        <taxon>Bdellovibrionota</taxon>
        <taxon>Bacteriovoracia</taxon>
        <taxon>Bacteriovoracales</taxon>
        <taxon>Bacteriovoracaceae</taxon>
        <taxon>Bacteriovorax</taxon>
    </lineage>
</organism>
<keyword evidence="1 5" id="KW-0963">Cytoplasm</keyword>
<dbReference type="InterPro" id="IPR042119">
    <property type="entry name" value="QueA_dom2"/>
</dbReference>
<keyword evidence="4 5" id="KW-0671">Queuosine biosynthesis</keyword>
<dbReference type="InterPro" id="IPR042118">
    <property type="entry name" value="QueA_dom1"/>
</dbReference>
<accession>A0ABU5W2N7</accession>
<keyword evidence="3 5" id="KW-0949">S-adenosyl-L-methionine</keyword>
<dbReference type="RefSeq" id="WP_323578939.1">
    <property type="nucleotide sequence ID" value="NZ_JAYGJQ010000003.1"/>
</dbReference>
<evidence type="ECO:0000313" key="6">
    <source>
        <dbReference type="EMBL" id="MEA9358505.1"/>
    </source>
</evidence>
<dbReference type="EC" id="2.4.99.17" evidence="5"/>
<dbReference type="Gene3D" id="2.40.10.240">
    <property type="entry name" value="QueA-like"/>
    <property type="match status" value="1"/>
</dbReference>
<dbReference type="EMBL" id="JAYGJQ010000003">
    <property type="protein sequence ID" value="MEA9358505.1"/>
    <property type="molecule type" value="Genomic_DNA"/>
</dbReference>
<evidence type="ECO:0000256" key="5">
    <source>
        <dbReference type="HAMAP-Rule" id="MF_00113"/>
    </source>
</evidence>
<proteinExistence type="inferred from homology"/>
<dbReference type="GO" id="GO:0051075">
    <property type="term" value="F:S-adenosylmethionine:tRNA ribosyltransferase-isomerase activity"/>
    <property type="evidence" value="ECO:0007669"/>
    <property type="project" value="UniProtKB-EC"/>
</dbReference>
<keyword evidence="7" id="KW-1185">Reference proteome</keyword>